<proteinExistence type="predicted"/>
<name>L8WTA4_THACA</name>
<reference evidence="1 2" key="1">
    <citation type="journal article" date="2013" name="Nat. Commun.">
        <title>The evolution and pathogenic mechanisms of the rice sheath blight pathogen.</title>
        <authorList>
            <person name="Zheng A."/>
            <person name="Lin R."/>
            <person name="Xu L."/>
            <person name="Qin P."/>
            <person name="Tang C."/>
            <person name="Ai P."/>
            <person name="Zhang D."/>
            <person name="Liu Y."/>
            <person name="Sun Z."/>
            <person name="Feng H."/>
            <person name="Wang Y."/>
            <person name="Chen Y."/>
            <person name="Liang X."/>
            <person name="Fu R."/>
            <person name="Li Q."/>
            <person name="Zhang J."/>
            <person name="Yu X."/>
            <person name="Xie Z."/>
            <person name="Ding L."/>
            <person name="Guan P."/>
            <person name="Tang J."/>
            <person name="Liang Y."/>
            <person name="Wang S."/>
            <person name="Deng Q."/>
            <person name="Li S."/>
            <person name="Zhu J."/>
            <person name="Wang L."/>
            <person name="Liu H."/>
            <person name="Li P."/>
        </authorList>
    </citation>
    <scope>NUCLEOTIDE SEQUENCE [LARGE SCALE GENOMIC DNA]</scope>
    <source>
        <strain evidence="2">AG-1 IA</strain>
    </source>
</reference>
<dbReference type="HOGENOM" id="CLU_2559879_0_0_1"/>
<evidence type="ECO:0000313" key="2">
    <source>
        <dbReference type="Proteomes" id="UP000011668"/>
    </source>
</evidence>
<dbReference type="AlphaFoldDB" id="L8WTA4"/>
<dbReference type="Proteomes" id="UP000011668">
    <property type="component" value="Unassembled WGS sequence"/>
</dbReference>
<sequence>MSVSIPCEPNSDSAYGGYFNAITIPWVGRSHTHQAPFEPGSTTTTTTTPPLCDEVSIQLPMHCPSSLCYLIVIHTSTLTCRR</sequence>
<organism evidence="1 2">
    <name type="scientific">Thanatephorus cucumeris (strain AG1-IA)</name>
    <name type="common">Rice sheath blight fungus</name>
    <name type="synonym">Rhizoctonia solani</name>
    <dbReference type="NCBI Taxonomy" id="983506"/>
    <lineage>
        <taxon>Eukaryota</taxon>
        <taxon>Fungi</taxon>
        <taxon>Dikarya</taxon>
        <taxon>Basidiomycota</taxon>
        <taxon>Agaricomycotina</taxon>
        <taxon>Agaricomycetes</taxon>
        <taxon>Cantharellales</taxon>
        <taxon>Ceratobasidiaceae</taxon>
        <taxon>Rhizoctonia</taxon>
        <taxon>Rhizoctonia solani AG-1</taxon>
    </lineage>
</organism>
<keyword evidence="2" id="KW-1185">Reference proteome</keyword>
<dbReference type="EMBL" id="AFRT01001683">
    <property type="protein sequence ID" value="ELU39609.1"/>
    <property type="molecule type" value="Genomic_DNA"/>
</dbReference>
<comment type="caution">
    <text evidence="1">The sequence shown here is derived from an EMBL/GenBank/DDBJ whole genome shotgun (WGS) entry which is preliminary data.</text>
</comment>
<accession>L8WTA4</accession>
<evidence type="ECO:0000313" key="1">
    <source>
        <dbReference type="EMBL" id="ELU39609.1"/>
    </source>
</evidence>
<protein>
    <submittedName>
        <fullName evidence="1">Uncharacterized protein</fullName>
    </submittedName>
</protein>
<gene>
    <name evidence="1" type="ORF">AG1IA_06349</name>
</gene>